<dbReference type="RefSeq" id="WP_160053991.1">
    <property type="nucleotide sequence ID" value="NZ_BMQX01000015.1"/>
</dbReference>
<evidence type="ECO:0000313" key="3">
    <source>
        <dbReference type="Proteomes" id="UP000619118"/>
    </source>
</evidence>
<evidence type="ECO:0000256" key="1">
    <source>
        <dbReference type="SAM" id="SignalP"/>
    </source>
</evidence>
<dbReference type="InterPro" id="IPR008517">
    <property type="entry name" value="GNA1162-like"/>
</dbReference>
<dbReference type="PROSITE" id="PS51257">
    <property type="entry name" value="PROKAR_LIPOPROTEIN"/>
    <property type="match status" value="1"/>
</dbReference>
<feature type="signal peptide" evidence="1">
    <location>
        <begin position="1"/>
        <end position="24"/>
    </location>
</feature>
<evidence type="ECO:0000313" key="2">
    <source>
        <dbReference type="EMBL" id="GGQ21643.1"/>
    </source>
</evidence>
<dbReference type="Pfam" id="PF05643">
    <property type="entry name" value="GNA1162-like"/>
    <property type="match status" value="1"/>
</dbReference>
<sequence length="236" mass="25931">MSVFKLLKPVLVTFFASTMLTACVAPTYVTKGTEFPGMYTEKPKSLLIMPPINLSTAADAKDYYSTTVEMPVAFHGYYTFPYELTAEVLKEQGIYDSELVYDIPLNKFQEYFGADAVLFTKIVKWDTSYAVVASNLTVSIEAEIKSTKTSEVLWSYTGTVVVDLSGNSGGGGGLVGLLANAIVTAINTAAADYTTYAKQANARFIYSVPVGPYHPQYLKDQEVKIIQQQQPKQETN</sequence>
<keyword evidence="3" id="KW-1185">Reference proteome</keyword>
<reference evidence="3" key="1">
    <citation type="journal article" date="2019" name="Int. J. Syst. Evol. Microbiol.">
        <title>The Global Catalogue of Microorganisms (GCM) 10K type strain sequencing project: providing services to taxonomists for standard genome sequencing and annotation.</title>
        <authorList>
            <consortium name="The Broad Institute Genomics Platform"/>
            <consortium name="The Broad Institute Genome Sequencing Center for Infectious Disease"/>
            <person name="Wu L."/>
            <person name="Ma J."/>
        </authorList>
    </citation>
    <scope>NUCLEOTIDE SEQUENCE [LARGE SCALE GENOMIC DNA]</scope>
    <source>
        <strain evidence="3">JCM 32306</strain>
    </source>
</reference>
<comment type="caution">
    <text evidence="2">The sequence shown here is derived from an EMBL/GenBank/DDBJ whole genome shotgun (WGS) entry which is preliminary data.</text>
</comment>
<protein>
    <submittedName>
        <fullName evidence="2">Lipoprotein</fullName>
    </submittedName>
</protein>
<name>A0ABQ2RC16_9GAMM</name>
<dbReference type="EMBL" id="BMQX01000015">
    <property type="protein sequence ID" value="GGQ21643.1"/>
    <property type="molecule type" value="Genomic_DNA"/>
</dbReference>
<feature type="chain" id="PRO_5046892365" evidence="1">
    <location>
        <begin position="25"/>
        <end position="236"/>
    </location>
</feature>
<keyword evidence="2" id="KW-0449">Lipoprotein</keyword>
<keyword evidence="1" id="KW-0732">Signal</keyword>
<dbReference type="Gene3D" id="3.40.50.10610">
    <property type="entry name" value="ABC-type transport auxiliary lipoprotein component"/>
    <property type="match status" value="1"/>
</dbReference>
<gene>
    <name evidence="2" type="ORF">GCM10009411_22170</name>
</gene>
<accession>A0ABQ2RC16</accession>
<proteinExistence type="predicted"/>
<organism evidence="2 3">
    <name type="scientific">Shewanella litoralis</name>
    <dbReference type="NCBI Taxonomy" id="2282700"/>
    <lineage>
        <taxon>Bacteria</taxon>
        <taxon>Pseudomonadati</taxon>
        <taxon>Pseudomonadota</taxon>
        <taxon>Gammaproteobacteria</taxon>
        <taxon>Alteromonadales</taxon>
        <taxon>Shewanellaceae</taxon>
        <taxon>Shewanella</taxon>
    </lineage>
</organism>
<dbReference type="Proteomes" id="UP000619118">
    <property type="component" value="Unassembled WGS sequence"/>
</dbReference>